<proteinExistence type="predicted"/>
<organism evidence="3">
    <name type="scientific">Nippostrongylus brasiliensis</name>
    <name type="common">Rat hookworm</name>
    <dbReference type="NCBI Taxonomy" id="27835"/>
    <lineage>
        <taxon>Eukaryota</taxon>
        <taxon>Metazoa</taxon>
        <taxon>Ecdysozoa</taxon>
        <taxon>Nematoda</taxon>
        <taxon>Chromadorea</taxon>
        <taxon>Rhabditida</taxon>
        <taxon>Rhabditina</taxon>
        <taxon>Rhabditomorpha</taxon>
        <taxon>Strongyloidea</taxon>
        <taxon>Heligmosomidae</taxon>
        <taxon>Nippostrongylus</taxon>
    </lineage>
</organism>
<dbReference type="Proteomes" id="UP000271162">
    <property type="component" value="Unassembled WGS sequence"/>
</dbReference>
<reference evidence="1 2" key="2">
    <citation type="submission" date="2018-11" db="EMBL/GenBank/DDBJ databases">
        <authorList>
            <consortium name="Pathogen Informatics"/>
        </authorList>
    </citation>
    <scope>NUCLEOTIDE SEQUENCE [LARGE SCALE GENOMIC DNA]</scope>
</reference>
<keyword evidence="2" id="KW-1185">Reference proteome</keyword>
<evidence type="ECO:0000313" key="3">
    <source>
        <dbReference type="WBParaSite" id="NBR_0000233201-mRNA-1"/>
    </source>
</evidence>
<reference evidence="3" key="1">
    <citation type="submission" date="2017-02" db="UniProtKB">
        <authorList>
            <consortium name="WormBaseParasite"/>
        </authorList>
    </citation>
    <scope>IDENTIFICATION</scope>
</reference>
<protein>
    <submittedName>
        <fullName evidence="1 3">Uncharacterized protein</fullName>
    </submittedName>
</protein>
<evidence type="ECO:0000313" key="1">
    <source>
        <dbReference type="EMBL" id="VDL65921.1"/>
    </source>
</evidence>
<dbReference type="EMBL" id="UYSL01002586">
    <property type="protein sequence ID" value="VDL65921.1"/>
    <property type="molecule type" value="Genomic_DNA"/>
</dbReference>
<gene>
    <name evidence="1" type="ORF">NBR_LOCUS2332</name>
</gene>
<dbReference type="AlphaFoldDB" id="A0A0N4XII0"/>
<evidence type="ECO:0000313" key="2">
    <source>
        <dbReference type="Proteomes" id="UP000271162"/>
    </source>
</evidence>
<dbReference type="WBParaSite" id="NBR_0000233201-mRNA-1">
    <property type="protein sequence ID" value="NBR_0000233201-mRNA-1"/>
    <property type="gene ID" value="NBR_0000233201"/>
</dbReference>
<accession>A0A0N4XII0</accession>
<sequence length="120" mass="12948">MESFIAQQKVWKTSEAPDIGKMIDETLDYAVVSGGGGDPLSILMFQFKTSASTKPFACNATKCTILGYTIVSLHCLSPYIAPKQSLFPPMTSGDLALRASGVRRQVGTDPLCQLAEWTSI</sequence>
<name>A0A0N4XII0_NIPBR</name>